<dbReference type="EMBL" id="FOLO01000093">
    <property type="protein sequence ID" value="SFD72561.1"/>
    <property type="molecule type" value="Genomic_DNA"/>
</dbReference>
<evidence type="ECO:0000313" key="1">
    <source>
        <dbReference type="EMBL" id="SFD72561.1"/>
    </source>
</evidence>
<dbReference type="Proteomes" id="UP000198862">
    <property type="component" value="Unassembled WGS sequence"/>
</dbReference>
<dbReference type="AlphaFoldDB" id="A0A1I1UP09"/>
<gene>
    <name evidence="1" type="ORF">SAMN02745724_05298</name>
</gene>
<proteinExistence type="predicted"/>
<reference evidence="1 2" key="1">
    <citation type="submission" date="2016-10" db="EMBL/GenBank/DDBJ databases">
        <authorList>
            <person name="de Groot N.N."/>
        </authorList>
    </citation>
    <scope>NUCLEOTIDE SEQUENCE [LARGE SCALE GENOMIC DNA]</scope>
    <source>
        <strain evidence="1 2">DSM 6059</strain>
    </source>
</reference>
<keyword evidence="2" id="KW-1185">Reference proteome</keyword>
<accession>A0A1I1UP09</accession>
<sequence>MNNIGIGSTFEWLFLGPVSSPIAATPIKSSIFVKAGLKQETAYQFACRTVNSVGYSEYKNITVTTRNAQQVFDELELDKPTNTNGEYTLAQSPNWVKSADTWQPALLTNSVSVTFKNQEALLARKSFNVTLDDTTGNIALSVVVSENDLKTDEITLELLGDNSPSLLVRANYKDSTLMQSFSSTGLGVDLTELTDSLALVNDDLEGLALGVFNSIEAAENEFEFSIVKTLELEETTEQSQANITDLALTVANENEALTLKTNTLESKVDNNQSSLVQNYFTKTDTNSAISSSSQSLKAIVDNNQAYLNQNFYTKSTADSAIAASTFSLKTIVDNNQASLEQNYYTKSTTTSAIASSTQSLKTIVDNNQASLALNYFTKTTANAAIAASTQTLKADVDGRFSAVYTQVNQVKSDNLGNTQAISSVQQQANNTDAGVSALTGRMSKVETKADGSATALTDLTAKVTSNESGVAKASLTLQSHADSLGNLSARAFFGVDVNNRVTGISINGSSTTSSIDISAGVMRWLDSSGNAAVYYDLNIGSYTFKGRGYFNKGLEASLGSTQLNVGIPSVFSDGNFSDGVFIAANSKSYITVRPNYQVYRINSSTYASFHAWSAKPQFNIYNADFIADQGKTQLGTLHIKETALSGNTYGNALYVSGSAFITGGVAPFTGKHSVCLPMTECLNSKIGDLVVETKLISRSDINNALFEGEFSQTYQQRNVLGALAAWREISITSDIKDTDVTQVWAQNNLLNYYMAYANGIGEGLLNVCGLGGDIEAGELLCASSIKGKAQLQDNDIVHGYTVARSRESVEFDYETQVKQIAVIYLCS</sequence>
<protein>
    <submittedName>
        <fullName evidence="1">Uncharacterized protein</fullName>
    </submittedName>
</protein>
<organism evidence="1 2">
    <name type="scientific">Pseudoalteromonas denitrificans DSM 6059</name>
    <dbReference type="NCBI Taxonomy" id="1123010"/>
    <lineage>
        <taxon>Bacteria</taxon>
        <taxon>Pseudomonadati</taxon>
        <taxon>Pseudomonadota</taxon>
        <taxon>Gammaproteobacteria</taxon>
        <taxon>Alteromonadales</taxon>
        <taxon>Pseudoalteromonadaceae</taxon>
        <taxon>Pseudoalteromonas</taxon>
    </lineage>
</organism>
<name>A0A1I1UP09_9GAMM</name>
<dbReference type="OrthoDB" id="6336746at2"/>
<evidence type="ECO:0000313" key="2">
    <source>
        <dbReference type="Proteomes" id="UP000198862"/>
    </source>
</evidence>
<dbReference type="STRING" id="1123010.SAMN02745724_05298"/>
<dbReference type="RefSeq" id="WP_091991778.1">
    <property type="nucleotide sequence ID" value="NZ_FOLO01000093.1"/>
</dbReference>